<dbReference type="InterPro" id="IPR051332">
    <property type="entry name" value="Fosfomycin_Res_Enzymes"/>
</dbReference>
<protein>
    <submittedName>
        <fullName evidence="2">VOC family protein</fullName>
    </submittedName>
</protein>
<dbReference type="Proteomes" id="UP000764045">
    <property type="component" value="Unassembled WGS sequence"/>
</dbReference>
<dbReference type="Gene3D" id="3.10.180.10">
    <property type="entry name" value="2,3-Dihydroxybiphenyl 1,2-Dioxygenase, domain 1"/>
    <property type="match status" value="1"/>
</dbReference>
<dbReference type="PANTHER" id="PTHR36113">
    <property type="entry name" value="LYASE, PUTATIVE-RELATED-RELATED"/>
    <property type="match status" value="1"/>
</dbReference>
<sequence length="128" mass="14381">MKIDHIAIWAADIERLKAFYTRYFDLACGDKYTNPTKRFTSYFLSFGDGTTRIELMHTPGRHVKEQGCDMAGLAHFSISVGSKEAVDKLTERLRNDGYAILSNPRTTGDGYYESTVADPEGNCIEISE</sequence>
<dbReference type="InterPro" id="IPR037523">
    <property type="entry name" value="VOC_core"/>
</dbReference>
<comment type="caution">
    <text evidence="2">The sequence shown here is derived from an EMBL/GenBank/DDBJ whole genome shotgun (WGS) entry which is preliminary data.</text>
</comment>
<dbReference type="RefSeq" id="WP_205109357.1">
    <property type="nucleotide sequence ID" value="NZ_JACJJL010000011.1"/>
</dbReference>
<feature type="domain" description="VOC" evidence="1">
    <location>
        <begin position="2"/>
        <end position="128"/>
    </location>
</feature>
<evidence type="ECO:0000313" key="2">
    <source>
        <dbReference type="EMBL" id="MBM6661678.1"/>
    </source>
</evidence>
<accession>A0A938WMR2</accession>
<proteinExistence type="predicted"/>
<dbReference type="AlphaFoldDB" id="A0A938WMR2"/>
<gene>
    <name evidence="2" type="ORF">H6B30_07935</name>
</gene>
<name>A0A938WMR2_9BACT</name>
<organism evidence="2 3">
    <name type="scientific">Marseilla massiliensis</name>
    <dbReference type="NCBI Taxonomy" id="1841864"/>
    <lineage>
        <taxon>Bacteria</taxon>
        <taxon>Pseudomonadati</taxon>
        <taxon>Bacteroidota</taxon>
        <taxon>Bacteroidia</taxon>
        <taxon>Bacteroidales</taxon>
        <taxon>Prevotellaceae</taxon>
        <taxon>Marseilla</taxon>
    </lineage>
</organism>
<dbReference type="PROSITE" id="PS51819">
    <property type="entry name" value="VOC"/>
    <property type="match status" value="1"/>
</dbReference>
<dbReference type="SUPFAM" id="SSF54593">
    <property type="entry name" value="Glyoxalase/Bleomycin resistance protein/Dihydroxybiphenyl dioxygenase"/>
    <property type="match status" value="1"/>
</dbReference>
<evidence type="ECO:0000259" key="1">
    <source>
        <dbReference type="PROSITE" id="PS51819"/>
    </source>
</evidence>
<reference evidence="2 3" key="1">
    <citation type="journal article" date="2021" name="Sci. Rep.">
        <title>The distribution of antibiotic resistance genes in chicken gut microbiota commensals.</title>
        <authorList>
            <person name="Juricova H."/>
            <person name="Matiasovicova J."/>
            <person name="Kubasova T."/>
            <person name="Cejkova D."/>
            <person name="Rychlik I."/>
        </authorList>
    </citation>
    <scope>NUCLEOTIDE SEQUENCE [LARGE SCALE GENOMIC DNA]</scope>
    <source>
        <strain evidence="2 3">An819</strain>
    </source>
</reference>
<dbReference type="Pfam" id="PF00903">
    <property type="entry name" value="Glyoxalase"/>
    <property type="match status" value="1"/>
</dbReference>
<dbReference type="InterPro" id="IPR029068">
    <property type="entry name" value="Glyas_Bleomycin-R_OHBP_Dase"/>
</dbReference>
<dbReference type="PANTHER" id="PTHR36113:SF1">
    <property type="entry name" value="GLYOXALASE_BLEOMYCIN RESISTANCE PROTEIN_DIOXYGENASE"/>
    <property type="match status" value="1"/>
</dbReference>
<keyword evidence="3" id="KW-1185">Reference proteome</keyword>
<dbReference type="EMBL" id="JACJJL010000011">
    <property type="protein sequence ID" value="MBM6661678.1"/>
    <property type="molecule type" value="Genomic_DNA"/>
</dbReference>
<evidence type="ECO:0000313" key="3">
    <source>
        <dbReference type="Proteomes" id="UP000764045"/>
    </source>
</evidence>
<dbReference type="InterPro" id="IPR004360">
    <property type="entry name" value="Glyas_Fos-R_dOase_dom"/>
</dbReference>